<dbReference type="Gene3D" id="3.30.70.270">
    <property type="match status" value="1"/>
</dbReference>
<feature type="domain" description="GGDEF" evidence="1">
    <location>
        <begin position="225"/>
        <end position="365"/>
    </location>
</feature>
<dbReference type="AlphaFoldDB" id="A0A3B1BLW8"/>
<dbReference type="Pfam" id="PF00990">
    <property type="entry name" value="GGDEF"/>
    <property type="match status" value="1"/>
</dbReference>
<dbReference type="InterPro" id="IPR000160">
    <property type="entry name" value="GGDEF_dom"/>
</dbReference>
<dbReference type="InterPro" id="IPR029787">
    <property type="entry name" value="Nucleotide_cyclase"/>
</dbReference>
<dbReference type="InterPro" id="IPR003018">
    <property type="entry name" value="GAF"/>
</dbReference>
<dbReference type="NCBIfam" id="TIGR00254">
    <property type="entry name" value="GGDEF"/>
    <property type="match status" value="1"/>
</dbReference>
<dbReference type="CDD" id="cd01949">
    <property type="entry name" value="GGDEF"/>
    <property type="match status" value="1"/>
</dbReference>
<protein>
    <submittedName>
        <fullName evidence="2">Diguanylate cyclase/phosphodiesterase (GGDEF &amp; EAL domains) with PAS/PAC sensor(S)</fullName>
    </submittedName>
</protein>
<gene>
    <name evidence="2" type="ORF">MNBD_GAMMA26-1105</name>
</gene>
<dbReference type="InterPro" id="IPR029016">
    <property type="entry name" value="GAF-like_dom_sf"/>
</dbReference>
<dbReference type="PANTHER" id="PTHR45138">
    <property type="entry name" value="REGULATORY COMPONENTS OF SENSORY TRANSDUCTION SYSTEM"/>
    <property type="match status" value="1"/>
</dbReference>
<name>A0A3B1BLW8_9ZZZZ</name>
<dbReference type="PANTHER" id="PTHR45138:SF9">
    <property type="entry name" value="DIGUANYLATE CYCLASE DGCM-RELATED"/>
    <property type="match status" value="1"/>
</dbReference>
<accession>A0A3B1BLW8</accession>
<dbReference type="GO" id="GO:0052621">
    <property type="term" value="F:diguanylate cyclase activity"/>
    <property type="evidence" value="ECO:0007669"/>
    <property type="project" value="TreeGrafter"/>
</dbReference>
<organism evidence="2">
    <name type="scientific">hydrothermal vent metagenome</name>
    <dbReference type="NCBI Taxonomy" id="652676"/>
    <lineage>
        <taxon>unclassified sequences</taxon>
        <taxon>metagenomes</taxon>
        <taxon>ecological metagenomes</taxon>
    </lineage>
</organism>
<dbReference type="Pfam" id="PF04340">
    <property type="entry name" value="DUF484"/>
    <property type="match status" value="1"/>
</dbReference>
<dbReference type="Gene3D" id="3.30.450.40">
    <property type="match status" value="1"/>
</dbReference>
<dbReference type="SMART" id="SM00065">
    <property type="entry name" value="GAF"/>
    <property type="match status" value="1"/>
</dbReference>
<reference evidence="2" key="1">
    <citation type="submission" date="2018-06" db="EMBL/GenBank/DDBJ databases">
        <authorList>
            <person name="Zhirakovskaya E."/>
        </authorList>
    </citation>
    <scope>NUCLEOTIDE SEQUENCE</scope>
</reference>
<dbReference type="SMART" id="SM00267">
    <property type="entry name" value="GGDEF"/>
    <property type="match status" value="1"/>
</dbReference>
<dbReference type="SUPFAM" id="SSF55073">
    <property type="entry name" value="Nucleotide cyclase"/>
    <property type="match status" value="1"/>
</dbReference>
<dbReference type="InterPro" id="IPR050469">
    <property type="entry name" value="Diguanylate_Cyclase"/>
</dbReference>
<sequence>MDDDLYSDNQQLRRQLKAFLSQARSNEQKMRRFQEQELQLIRLSSLVQLINTIIYDYRSAFDLDVVSLILIDPSYEIQHIVEDEDAALADHPELVFVAVSDKLDALYGLAAGPLLGQYRPVQHEFLFSEHRRKPASVALMPLVRYDTLIGSLNLGSFKDERFVEGSATDFLQRLSAVVAICLENAANHERLKRVGLTDFLTGINNRRFFDQRLSEEVMRTQRQAGMLGCLLLDIDNFKSVNDTYGHRVGDQVLKEVSAMAKEQLRGSDVLARFGGEEFSILLIDSEKPITMDIAERIRRAIASHSVQIDGDQSLQVTVSIGVSMFDGGAFNRDSCELSETLVDHADQALYQAKSDGKNQVVCFES</sequence>
<dbReference type="InterPro" id="IPR043128">
    <property type="entry name" value="Rev_trsase/Diguanyl_cyclase"/>
</dbReference>
<proteinExistence type="predicted"/>
<dbReference type="InterPro" id="IPR007435">
    <property type="entry name" value="DUF484"/>
</dbReference>
<dbReference type="PROSITE" id="PS50887">
    <property type="entry name" value="GGDEF"/>
    <property type="match status" value="1"/>
</dbReference>
<dbReference type="FunFam" id="3.30.70.270:FF:000001">
    <property type="entry name" value="Diguanylate cyclase domain protein"/>
    <property type="match status" value="1"/>
</dbReference>
<evidence type="ECO:0000259" key="1">
    <source>
        <dbReference type="PROSITE" id="PS50887"/>
    </source>
</evidence>
<dbReference type="EMBL" id="UOFX01000022">
    <property type="protein sequence ID" value="VAX07255.1"/>
    <property type="molecule type" value="Genomic_DNA"/>
</dbReference>
<evidence type="ECO:0000313" key="2">
    <source>
        <dbReference type="EMBL" id="VAX07255.1"/>
    </source>
</evidence>
<dbReference type="SUPFAM" id="SSF55781">
    <property type="entry name" value="GAF domain-like"/>
    <property type="match status" value="1"/>
</dbReference>